<feature type="region of interest" description="Disordered" evidence="1">
    <location>
        <begin position="192"/>
        <end position="211"/>
    </location>
</feature>
<evidence type="ECO:0000256" key="2">
    <source>
        <dbReference type="SAM" id="SignalP"/>
    </source>
</evidence>
<name>A0ABS0I8J1_9BACT</name>
<comment type="caution">
    <text evidence="3">The sequence shown here is derived from an EMBL/GenBank/DDBJ whole genome shotgun (WGS) entry which is preliminary data.</text>
</comment>
<gene>
    <name evidence="3" type="ORF">I2H31_19325</name>
</gene>
<feature type="chain" id="PRO_5045676344" description="Curlin associated repeat-containing protein" evidence="2">
    <location>
        <begin position="21"/>
        <end position="340"/>
    </location>
</feature>
<sequence>MKKITFLLGAALLLAGTANAQLRYAPTTSGISSVGTSPGAATRTASNNPGATARPDLGTTTTINNDSYVQQIGDGQMANVSQTGTGRNTADIDQSPSLLNNVASANGGNYASQVQKSTGSTASGDQNQANIRQHGGGSTATQDQEGIRNIAVIQQGNKSGNLGAGVLSGNDFASQKQKGNDNTAKILQNTTRGISNNSATQDQNGNGNNALASQEYQDNTSVQKQGGINGTTGNNNQASVIQKGLGQYANQNQEGNSNLATINQSTVLSAYNQGIQLQRGNSNQAAIQQSTSNNFTSQSQIGNNNFAETVQSGNLLRDAAYNVITQQGNNNMATVHQGGN</sequence>
<feature type="signal peptide" evidence="2">
    <location>
        <begin position="1"/>
        <end position="20"/>
    </location>
</feature>
<evidence type="ECO:0000256" key="1">
    <source>
        <dbReference type="SAM" id="MobiDB-lite"/>
    </source>
</evidence>
<evidence type="ECO:0000313" key="4">
    <source>
        <dbReference type="Proteomes" id="UP000618931"/>
    </source>
</evidence>
<protein>
    <recommendedName>
        <fullName evidence="5">Curlin associated repeat-containing protein</fullName>
    </recommendedName>
</protein>
<keyword evidence="4" id="KW-1185">Reference proteome</keyword>
<feature type="region of interest" description="Disordered" evidence="1">
    <location>
        <begin position="28"/>
        <end position="62"/>
    </location>
</feature>
<accession>A0ABS0I8J1</accession>
<evidence type="ECO:0008006" key="5">
    <source>
        <dbReference type="Google" id="ProtNLM"/>
    </source>
</evidence>
<dbReference type="Proteomes" id="UP000618931">
    <property type="component" value="Unassembled WGS sequence"/>
</dbReference>
<keyword evidence="2" id="KW-0732">Signal</keyword>
<proteinExistence type="predicted"/>
<feature type="region of interest" description="Disordered" evidence="1">
    <location>
        <begin position="105"/>
        <end position="144"/>
    </location>
</feature>
<dbReference type="EMBL" id="JADQDM010000013">
    <property type="protein sequence ID" value="MBF9223265.1"/>
    <property type="molecule type" value="Genomic_DNA"/>
</dbReference>
<reference evidence="3 4" key="1">
    <citation type="submission" date="2020-11" db="EMBL/GenBank/DDBJ databases">
        <authorList>
            <person name="Kim M.K."/>
        </authorList>
    </citation>
    <scope>NUCLEOTIDE SEQUENCE [LARGE SCALE GENOMIC DNA]</scope>
    <source>
        <strain evidence="3 4">BT662</strain>
    </source>
</reference>
<dbReference type="RefSeq" id="WP_196294704.1">
    <property type="nucleotide sequence ID" value="NZ_JADQDM010000013.1"/>
</dbReference>
<organism evidence="3 4">
    <name type="scientific">Hymenobacter ruricola</name>
    <dbReference type="NCBI Taxonomy" id="2791023"/>
    <lineage>
        <taxon>Bacteria</taxon>
        <taxon>Pseudomonadati</taxon>
        <taxon>Bacteroidota</taxon>
        <taxon>Cytophagia</taxon>
        <taxon>Cytophagales</taxon>
        <taxon>Hymenobacteraceae</taxon>
        <taxon>Hymenobacter</taxon>
    </lineage>
</organism>
<evidence type="ECO:0000313" key="3">
    <source>
        <dbReference type="EMBL" id="MBF9223265.1"/>
    </source>
</evidence>
<feature type="compositionally biased region" description="Polar residues" evidence="1">
    <location>
        <begin position="105"/>
        <end position="131"/>
    </location>
</feature>